<proteinExistence type="inferred from homology"/>
<dbReference type="InterPro" id="IPR050490">
    <property type="entry name" value="Bact_solute-bd_prot1"/>
</dbReference>
<dbReference type="Proteomes" id="UP000307874">
    <property type="component" value="Unassembled WGS sequence"/>
</dbReference>
<protein>
    <submittedName>
        <fullName evidence="5">Sugar ABC transporter substrate-binding protein</fullName>
    </submittedName>
</protein>
<dbReference type="OrthoDB" id="9811951at2"/>
<evidence type="ECO:0000256" key="4">
    <source>
        <dbReference type="SAM" id="SignalP"/>
    </source>
</evidence>
<sequence>MKMKSLFVTTAAVSLLAAGPLSAEELRFTLWTGNDAHLAMFNAIAEGFAETHPDVKVVYETIPAADYTQKLTFQLAGGNPPDLGWMFEDVTPGFAEAGVIEDLRPALEATDGYDLADFSEPAMGLWTDGEVINGLPFSTSPFMIYYNKDMFDAAGLETPAELAEKGEWDMEKFQEVAAALTAANDGKWGFEFKDGQGYDSRIMHALMPPIRAYGGFAWQDGECGFNKSEAVAAVTQLHDMVFNDKSIVPPGEVGDFFSGNSAMTINQISRASRLADAGFEWGIAPLPTGPAGASPVIGQAGIVVFSQGEQKDLAKEFIAYMTNPENSETMSQFFPPARKSVLESDTFIEANKLISPEQMAYVSEAIEEGRVLPSHANYAQIYAAMKPRMDALWRADADVPAALEAVCASIENQL</sequence>
<evidence type="ECO:0000256" key="2">
    <source>
        <dbReference type="ARBA" id="ARBA00008520"/>
    </source>
</evidence>
<accession>A0A5C4JUD9</accession>
<feature type="signal peptide" evidence="4">
    <location>
        <begin position="1"/>
        <end position="23"/>
    </location>
</feature>
<comment type="caution">
    <text evidence="5">The sequence shown here is derived from an EMBL/GenBank/DDBJ whole genome shotgun (WGS) entry which is preliminary data.</text>
</comment>
<dbReference type="AlphaFoldDB" id="A0A5C4JUD9"/>
<gene>
    <name evidence="5" type="ORF">FF124_07205</name>
</gene>
<organism evidence="5 6">
    <name type="scientific">Martelella lutilitoris</name>
    <dbReference type="NCBI Taxonomy" id="2583532"/>
    <lineage>
        <taxon>Bacteria</taxon>
        <taxon>Pseudomonadati</taxon>
        <taxon>Pseudomonadota</taxon>
        <taxon>Alphaproteobacteria</taxon>
        <taxon>Hyphomicrobiales</taxon>
        <taxon>Aurantimonadaceae</taxon>
        <taxon>Martelella</taxon>
    </lineage>
</organism>
<evidence type="ECO:0000313" key="5">
    <source>
        <dbReference type="EMBL" id="TNB48897.1"/>
    </source>
</evidence>
<reference evidence="5 6" key="1">
    <citation type="submission" date="2019-05" db="EMBL/GenBank/DDBJ databases">
        <authorList>
            <person name="Lee S.D."/>
        </authorList>
    </citation>
    <scope>NUCLEOTIDE SEQUENCE [LARGE SCALE GENOMIC DNA]</scope>
    <source>
        <strain evidence="5 6">GH2-6</strain>
    </source>
</reference>
<comment type="similarity">
    <text evidence="2">Belongs to the bacterial solute-binding protein 1 family.</text>
</comment>
<dbReference type="InterPro" id="IPR006059">
    <property type="entry name" value="SBP"/>
</dbReference>
<dbReference type="CDD" id="cd13585">
    <property type="entry name" value="PBP2_TMBP_like"/>
    <property type="match status" value="1"/>
</dbReference>
<dbReference type="SUPFAM" id="SSF53850">
    <property type="entry name" value="Periplasmic binding protein-like II"/>
    <property type="match status" value="1"/>
</dbReference>
<evidence type="ECO:0000256" key="3">
    <source>
        <dbReference type="ARBA" id="ARBA00022764"/>
    </source>
</evidence>
<dbReference type="PANTHER" id="PTHR43649">
    <property type="entry name" value="ARABINOSE-BINDING PROTEIN-RELATED"/>
    <property type="match status" value="1"/>
</dbReference>
<dbReference type="EMBL" id="VCLB01000003">
    <property type="protein sequence ID" value="TNB48897.1"/>
    <property type="molecule type" value="Genomic_DNA"/>
</dbReference>
<feature type="chain" id="PRO_5023032292" evidence="4">
    <location>
        <begin position="24"/>
        <end position="414"/>
    </location>
</feature>
<keyword evidence="4" id="KW-0732">Signal</keyword>
<dbReference type="GO" id="GO:0042597">
    <property type="term" value="C:periplasmic space"/>
    <property type="evidence" value="ECO:0007669"/>
    <property type="project" value="UniProtKB-SubCell"/>
</dbReference>
<comment type="subcellular location">
    <subcellularLocation>
        <location evidence="1">Periplasm</location>
    </subcellularLocation>
</comment>
<dbReference type="PANTHER" id="PTHR43649:SF12">
    <property type="entry name" value="DIACETYLCHITOBIOSE BINDING PROTEIN DASA"/>
    <property type="match status" value="1"/>
</dbReference>
<dbReference type="Pfam" id="PF13416">
    <property type="entry name" value="SBP_bac_8"/>
    <property type="match status" value="1"/>
</dbReference>
<keyword evidence="3" id="KW-0574">Periplasm</keyword>
<evidence type="ECO:0000313" key="6">
    <source>
        <dbReference type="Proteomes" id="UP000307874"/>
    </source>
</evidence>
<evidence type="ECO:0000256" key="1">
    <source>
        <dbReference type="ARBA" id="ARBA00004418"/>
    </source>
</evidence>
<keyword evidence="6" id="KW-1185">Reference proteome</keyword>
<dbReference type="Gene3D" id="3.40.190.10">
    <property type="entry name" value="Periplasmic binding protein-like II"/>
    <property type="match status" value="1"/>
</dbReference>
<name>A0A5C4JUD9_9HYPH</name>
<reference evidence="5 6" key="2">
    <citation type="submission" date="2019-06" db="EMBL/GenBank/DDBJ databases">
        <title>Martelella lutilitoris sp. nov., isolated from a tidal mudflat.</title>
        <authorList>
            <person name="Kim Y.-J."/>
        </authorList>
    </citation>
    <scope>NUCLEOTIDE SEQUENCE [LARGE SCALE GENOMIC DNA]</scope>
    <source>
        <strain evidence="5 6">GH2-6</strain>
    </source>
</reference>